<accession>A0ABY3PNI2</accession>
<dbReference type="InterPro" id="IPR012259">
    <property type="entry name" value="DHFR"/>
</dbReference>
<dbReference type="SUPFAM" id="SSF53597">
    <property type="entry name" value="Dihydrofolate reductase-like"/>
    <property type="match status" value="1"/>
</dbReference>
<dbReference type="PANTHER" id="PTHR48069">
    <property type="entry name" value="DIHYDROFOLATE REDUCTASE"/>
    <property type="match status" value="1"/>
</dbReference>
<dbReference type="PANTHER" id="PTHR48069:SF3">
    <property type="entry name" value="DIHYDROFOLATE REDUCTASE"/>
    <property type="match status" value="1"/>
</dbReference>
<keyword evidence="9" id="KW-1185">Reference proteome</keyword>
<dbReference type="InterPro" id="IPR001796">
    <property type="entry name" value="DHFR_dom"/>
</dbReference>
<evidence type="ECO:0000256" key="3">
    <source>
        <dbReference type="ARBA" id="ARBA00012856"/>
    </source>
</evidence>
<dbReference type="InterPro" id="IPR017925">
    <property type="entry name" value="DHFR_CS"/>
</dbReference>
<dbReference type="InterPro" id="IPR024072">
    <property type="entry name" value="DHFR-like_dom_sf"/>
</dbReference>
<dbReference type="RefSeq" id="WP_269469216.1">
    <property type="nucleotide sequence ID" value="NZ_CP063845.1"/>
</dbReference>
<dbReference type="EMBL" id="CP063845">
    <property type="protein sequence ID" value="UFP95170.1"/>
    <property type="molecule type" value="Genomic_DNA"/>
</dbReference>
<name>A0ABY3PNI2_9CYAN</name>
<proteinExistence type="inferred from homology"/>
<sequence length="174" mass="19357">MLNLPMELIAVVATDSRRLIGRGDGLPWHCPEDLRAFKALTWGQSLLMGRRTFESILARRGQPLPARKHYVLTTRGGPSLPAAHYLSSLEQALALPVERLFVIGGASVYAQTADRLDTLYLSLIPGLHTGDLLLPDLGNRWAAQKVEQFPTFSRWQLQRNSSALFEWPRLVGSG</sequence>
<evidence type="ECO:0000256" key="1">
    <source>
        <dbReference type="ARBA" id="ARBA00004903"/>
    </source>
</evidence>
<keyword evidence="4" id="KW-0554">One-carbon metabolism</keyword>
<dbReference type="PRINTS" id="PR00070">
    <property type="entry name" value="DHFR"/>
</dbReference>
<dbReference type="PROSITE" id="PS00075">
    <property type="entry name" value="DHFR_1"/>
    <property type="match status" value="1"/>
</dbReference>
<dbReference type="Pfam" id="PF00186">
    <property type="entry name" value="DHFR_1"/>
    <property type="match status" value="1"/>
</dbReference>
<dbReference type="Proteomes" id="UP001054846">
    <property type="component" value="Chromosome"/>
</dbReference>
<dbReference type="Gene3D" id="3.40.430.10">
    <property type="entry name" value="Dihydrofolate Reductase, subunit A"/>
    <property type="match status" value="1"/>
</dbReference>
<organism evidence="8 9">
    <name type="scientific">Gloeobacter morelensis MG652769</name>
    <dbReference type="NCBI Taxonomy" id="2781736"/>
    <lineage>
        <taxon>Bacteria</taxon>
        <taxon>Bacillati</taxon>
        <taxon>Cyanobacteriota</taxon>
        <taxon>Cyanophyceae</taxon>
        <taxon>Gloeobacterales</taxon>
        <taxon>Gloeobacteraceae</taxon>
        <taxon>Gloeobacter</taxon>
        <taxon>Gloeobacter morelensis</taxon>
    </lineage>
</organism>
<evidence type="ECO:0000256" key="4">
    <source>
        <dbReference type="ARBA" id="ARBA00022563"/>
    </source>
</evidence>
<evidence type="ECO:0000256" key="5">
    <source>
        <dbReference type="ARBA" id="ARBA00022857"/>
    </source>
</evidence>
<feature type="domain" description="DHFR" evidence="7">
    <location>
        <begin position="8"/>
        <end position="149"/>
    </location>
</feature>
<evidence type="ECO:0000313" key="9">
    <source>
        <dbReference type="Proteomes" id="UP001054846"/>
    </source>
</evidence>
<keyword evidence="5" id="KW-0521">NADP</keyword>
<comment type="similarity">
    <text evidence="2">Belongs to the dihydrofolate reductase family.</text>
</comment>
<evidence type="ECO:0000256" key="6">
    <source>
        <dbReference type="ARBA" id="ARBA00023002"/>
    </source>
</evidence>
<comment type="pathway">
    <text evidence="1">Cofactor biosynthesis; tetrahydrofolate biosynthesis; 5,6,7,8-tetrahydrofolate from 7,8-dihydrofolate: step 1/1.</text>
</comment>
<gene>
    <name evidence="8" type="ORF">ISF26_02645</name>
</gene>
<evidence type="ECO:0000256" key="2">
    <source>
        <dbReference type="ARBA" id="ARBA00009539"/>
    </source>
</evidence>
<dbReference type="CDD" id="cd00209">
    <property type="entry name" value="DHFR"/>
    <property type="match status" value="1"/>
</dbReference>
<dbReference type="EC" id="1.5.1.3" evidence="3"/>
<reference evidence="8 9" key="1">
    <citation type="journal article" date="2021" name="Genome Biol. Evol.">
        <title>Complete Genome Sequencing of a Novel Gloeobacter Species from a Waterfall Cave in Mexico.</title>
        <authorList>
            <person name="Saw J.H."/>
            <person name="Cardona T."/>
            <person name="Montejano G."/>
        </authorList>
    </citation>
    <scope>NUCLEOTIDE SEQUENCE [LARGE SCALE GENOMIC DNA]</scope>
    <source>
        <strain evidence="8">MG652769</strain>
    </source>
</reference>
<protein>
    <recommendedName>
        <fullName evidence="3">dihydrofolate reductase</fullName>
        <ecNumber evidence="3">1.5.1.3</ecNumber>
    </recommendedName>
</protein>
<evidence type="ECO:0000313" key="8">
    <source>
        <dbReference type="EMBL" id="UFP95170.1"/>
    </source>
</evidence>
<keyword evidence="6" id="KW-0560">Oxidoreductase</keyword>
<evidence type="ECO:0000259" key="7">
    <source>
        <dbReference type="Pfam" id="PF00186"/>
    </source>
</evidence>